<accession>A0AAP0LUH8</accession>
<organism evidence="2 3">
    <name type="scientific">Citrus x changshan-huyou</name>
    <dbReference type="NCBI Taxonomy" id="2935761"/>
    <lineage>
        <taxon>Eukaryota</taxon>
        <taxon>Viridiplantae</taxon>
        <taxon>Streptophyta</taxon>
        <taxon>Embryophyta</taxon>
        <taxon>Tracheophyta</taxon>
        <taxon>Spermatophyta</taxon>
        <taxon>Magnoliopsida</taxon>
        <taxon>eudicotyledons</taxon>
        <taxon>Gunneridae</taxon>
        <taxon>Pentapetalae</taxon>
        <taxon>rosids</taxon>
        <taxon>malvids</taxon>
        <taxon>Sapindales</taxon>
        <taxon>Rutaceae</taxon>
        <taxon>Aurantioideae</taxon>
        <taxon>Citrus</taxon>
    </lineage>
</organism>
<dbReference type="EMBL" id="JBCGBO010000007">
    <property type="protein sequence ID" value="KAK9187643.1"/>
    <property type="molecule type" value="Genomic_DNA"/>
</dbReference>
<comment type="caution">
    <text evidence="2">The sequence shown here is derived from an EMBL/GenBank/DDBJ whole genome shotgun (WGS) entry which is preliminary data.</text>
</comment>
<name>A0AAP0LUH8_9ROSI</name>
<keyword evidence="1" id="KW-0812">Transmembrane</keyword>
<gene>
    <name evidence="2" type="ORF">WN944_019041</name>
</gene>
<sequence>MVLSLLPRGIVMVLWCSLGSCGIVMVLIRLMWKYDGNRRIPHVELLWCSAWDYAVVALQGARGLAPNLKFGN</sequence>
<dbReference type="AlphaFoldDB" id="A0AAP0LUH8"/>
<protein>
    <submittedName>
        <fullName evidence="2">Uncharacterized protein</fullName>
    </submittedName>
</protein>
<evidence type="ECO:0000313" key="2">
    <source>
        <dbReference type="EMBL" id="KAK9187643.1"/>
    </source>
</evidence>
<feature type="transmembrane region" description="Helical" evidence="1">
    <location>
        <begin position="12"/>
        <end position="32"/>
    </location>
</feature>
<proteinExistence type="predicted"/>
<evidence type="ECO:0000256" key="1">
    <source>
        <dbReference type="SAM" id="Phobius"/>
    </source>
</evidence>
<reference evidence="2 3" key="1">
    <citation type="submission" date="2024-05" db="EMBL/GenBank/DDBJ databases">
        <title>Haplotype-resolved chromosome-level genome assembly of Huyou (Citrus changshanensis).</title>
        <authorList>
            <person name="Miao C."/>
            <person name="Chen W."/>
            <person name="Wu Y."/>
            <person name="Wang L."/>
            <person name="Zhao S."/>
            <person name="Grierson D."/>
            <person name="Xu C."/>
            <person name="Chen K."/>
        </authorList>
    </citation>
    <scope>NUCLEOTIDE SEQUENCE [LARGE SCALE GENOMIC DNA]</scope>
    <source>
        <strain evidence="2">01-14</strain>
        <tissue evidence="2">Leaf</tissue>
    </source>
</reference>
<evidence type="ECO:0000313" key="3">
    <source>
        <dbReference type="Proteomes" id="UP001428341"/>
    </source>
</evidence>
<dbReference type="Proteomes" id="UP001428341">
    <property type="component" value="Unassembled WGS sequence"/>
</dbReference>
<keyword evidence="3" id="KW-1185">Reference proteome</keyword>
<keyword evidence="1" id="KW-1133">Transmembrane helix</keyword>
<keyword evidence="1" id="KW-0472">Membrane</keyword>